<reference evidence="2" key="2">
    <citation type="submission" date="2018-07" db="EMBL/GenBank/DDBJ databases">
        <authorList>
            <person name="Quirk P.G."/>
            <person name="Krulwich T.A."/>
        </authorList>
    </citation>
    <scope>NUCLEOTIDE SEQUENCE</scope>
</reference>
<sequence length="289" mass="32122">MTDIREKGINMSLDDYIHESGLYISPSSELGLSHVQINKEISTDINKKTHKYEENRDVFDFGTKCELGDELSNIMKDLEESGNAAVKSGDTLDDMIRNGLVKGLPKGTLPNVGLEDQGISLPIKPNSFQRSSFLRPNPLAFKGTKNGKNRNLISKIQSRLHLNGKIRTANFDNDYKNGYHQKFVHRSSPPQVLGLDYLNMIGVNPHALRNLKRKNTAGGFFEYINSVGSNFAPKYDTFIQKNIAEIQQKPFLVTESGECAPITVDGPGIECEISVKSTSIPLTSRFSSL</sequence>
<evidence type="ECO:0000313" key="1">
    <source>
        <dbReference type="EMBL" id="SSX04003.1"/>
    </source>
</evidence>
<evidence type="ECO:0000313" key="2">
    <source>
        <dbReference type="EMBL" id="SSX24368.1"/>
    </source>
</evidence>
<proteinExistence type="predicted"/>
<organism evidence="2">
    <name type="scientific">Culicoides sonorensis</name>
    <name type="common">Biting midge</name>
    <dbReference type="NCBI Taxonomy" id="179676"/>
    <lineage>
        <taxon>Eukaryota</taxon>
        <taxon>Metazoa</taxon>
        <taxon>Ecdysozoa</taxon>
        <taxon>Arthropoda</taxon>
        <taxon>Hexapoda</taxon>
        <taxon>Insecta</taxon>
        <taxon>Pterygota</taxon>
        <taxon>Neoptera</taxon>
        <taxon>Endopterygota</taxon>
        <taxon>Diptera</taxon>
        <taxon>Nematocera</taxon>
        <taxon>Chironomoidea</taxon>
        <taxon>Ceratopogonidae</taxon>
        <taxon>Ceratopogoninae</taxon>
        <taxon>Culicoides</taxon>
        <taxon>Monoculicoides</taxon>
    </lineage>
</organism>
<protein>
    <submittedName>
        <fullName evidence="2">CSON010749 protein</fullName>
    </submittedName>
</protein>
<name>A0A336ME90_CULSO</name>
<dbReference type="AlphaFoldDB" id="A0A336ME90"/>
<dbReference type="EMBL" id="UFQT01000445">
    <property type="protein sequence ID" value="SSX24368.1"/>
    <property type="molecule type" value="Genomic_DNA"/>
</dbReference>
<dbReference type="EMBL" id="UFQS01000445">
    <property type="protein sequence ID" value="SSX04003.1"/>
    <property type="molecule type" value="Genomic_DNA"/>
</dbReference>
<gene>
    <name evidence="2" type="primary">CSON010749</name>
</gene>
<reference evidence="1" key="1">
    <citation type="submission" date="2018-04" db="EMBL/GenBank/DDBJ databases">
        <authorList>
            <person name="Go L.Y."/>
            <person name="Mitchell J.A."/>
        </authorList>
    </citation>
    <scope>NUCLEOTIDE SEQUENCE</scope>
    <source>
        <tissue evidence="1">Whole organism</tissue>
    </source>
</reference>
<accession>A0A336ME90</accession>
<dbReference type="VEuPathDB" id="VectorBase:CSON010749"/>